<proteinExistence type="predicted"/>
<accession>A0AA40SMK0</accession>
<dbReference type="EMBL" id="JACIFH010000001">
    <property type="protein sequence ID" value="MBB4138894.1"/>
    <property type="molecule type" value="Genomic_DNA"/>
</dbReference>
<dbReference type="AlphaFoldDB" id="A0AA40SMK0"/>
<comment type="caution">
    <text evidence="1">The sequence shown here is derived from an EMBL/GenBank/DDBJ whole genome shotgun (WGS) entry which is preliminary data.</text>
</comment>
<reference evidence="1 2" key="1">
    <citation type="submission" date="2020-08" db="EMBL/GenBank/DDBJ databases">
        <title>Sequencing the genomes of 1000 actinobacteria strains.</title>
        <authorList>
            <person name="Klenk H.-P."/>
        </authorList>
    </citation>
    <scope>NUCLEOTIDE SEQUENCE [LARGE SCALE GENOMIC DNA]</scope>
    <source>
        <strain evidence="1 2">DSM 19600</strain>
    </source>
</reference>
<organism evidence="1 2">
    <name type="scientific">Microbacterium invictum</name>
    <dbReference type="NCBI Taxonomy" id="515415"/>
    <lineage>
        <taxon>Bacteria</taxon>
        <taxon>Bacillati</taxon>
        <taxon>Actinomycetota</taxon>
        <taxon>Actinomycetes</taxon>
        <taxon>Micrococcales</taxon>
        <taxon>Microbacteriaceae</taxon>
        <taxon>Microbacterium</taxon>
    </lineage>
</organism>
<gene>
    <name evidence="1" type="ORF">BKA10_000688</name>
</gene>
<protein>
    <submittedName>
        <fullName evidence="1">Excisionase family DNA binding protein</fullName>
    </submittedName>
</protein>
<name>A0AA40SMK0_9MICO</name>
<keyword evidence="2" id="KW-1185">Reference proteome</keyword>
<evidence type="ECO:0000313" key="2">
    <source>
        <dbReference type="Proteomes" id="UP000549113"/>
    </source>
</evidence>
<dbReference type="RefSeq" id="WP_081782657.1">
    <property type="nucleotide sequence ID" value="NZ_BAABCO010000003.1"/>
</dbReference>
<evidence type="ECO:0000313" key="1">
    <source>
        <dbReference type="EMBL" id="MBB4138894.1"/>
    </source>
</evidence>
<sequence length="48" mass="5242">MKDAAKLVGVDYRTIKLGMENGTIPSVQLGLRRMIPRAALLRVFGVDA</sequence>
<dbReference type="Proteomes" id="UP000549113">
    <property type="component" value="Unassembled WGS sequence"/>
</dbReference>